<comment type="caution">
    <text evidence="1">The sequence shown here is derived from an EMBL/GenBank/DDBJ whole genome shotgun (WGS) entry which is preliminary data.</text>
</comment>
<reference evidence="2" key="1">
    <citation type="submission" date="2023-08" db="EMBL/GenBank/DDBJ databases">
        <title>Rhodospirillaceae gen. nov., a novel taxon isolated from the Yangtze River Yuezi River estuary sludge.</title>
        <authorList>
            <person name="Ruan L."/>
        </authorList>
    </citation>
    <scope>NUCLEOTIDE SEQUENCE [LARGE SCALE GENOMIC DNA]</scope>
    <source>
        <strain evidence="2">R-7</strain>
    </source>
</reference>
<gene>
    <name evidence="1" type="ORF">Q8A70_11845</name>
</gene>
<keyword evidence="2" id="KW-1185">Reference proteome</keyword>
<organism evidence="1 2">
    <name type="scientific">Dongia sedimenti</name>
    <dbReference type="NCBI Taxonomy" id="3064282"/>
    <lineage>
        <taxon>Bacteria</taxon>
        <taxon>Pseudomonadati</taxon>
        <taxon>Pseudomonadota</taxon>
        <taxon>Alphaproteobacteria</taxon>
        <taxon>Rhodospirillales</taxon>
        <taxon>Dongiaceae</taxon>
        <taxon>Dongia</taxon>
    </lineage>
</organism>
<protein>
    <submittedName>
        <fullName evidence="1">WbqC family protein</fullName>
    </submittedName>
</protein>
<dbReference type="Proteomes" id="UP001230156">
    <property type="component" value="Unassembled WGS sequence"/>
</dbReference>
<accession>A0ABU0YKW3</accession>
<sequence>MRLAILQPSYLPWLGYFDQIDRVDTFVYYDDVQYDKNGWRNRNRVKGPNGPVWLTVPVKLSGRGLQRICDVEIDGQQNWAQKHLRSITQFYAKAPYGSDYIPGLTELLGRTWTHLADLDIAINQTIIQWLGLGARVVRSSTLGIDGDRNERLIRICRHFGADHYLSGNAAKAYIDLETFAASGISVEWQDYEHPSYSQLHGAFVSHLSVIDLLMNAGPESRAILRSGRPIDSKPA</sequence>
<proteinExistence type="predicted"/>
<dbReference type="InterPro" id="IPR014985">
    <property type="entry name" value="WbqC"/>
</dbReference>
<evidence type="ECO:0000313" key="1">
    <source>
        <dbReference type="EMBL" id="MDQ7248365.1"/>
    </source>
</evidence>
<dbReference type="RefSeq" id="WP_379955821.1">
    <property type="nucleotide sequence ID" value="NZ_JAUYVI010000003.1"/>
</dbReference>
<dbReference type="Pfam" id="PF08889">
    <property type="entry name" value="WbqC"/>
    <property type="match status" value="1"/>
</dbReference>
<name>A0ABU0YKW3_9PROT</name>
<evidence type="ECO:0000313" key="2">
    <source>
        <dbReference type="Proteomes" id="UP001230156"/>
    </source>
</evidence>
<dbReference type="EMBL" id="JAUYVI010000003">
    <property type="protein sequence ID" value="MDQ7248365.1"/>
    <property type="molecule type" value="Genomic_DNA"/>
</dbReference>